<evidence type="ECO:0000256" key="1">
    <source>
        <dbReference type="ARBA" id="ARBA00023015"/>
    </source>
</evidence>
<feature type="region of interest" description="Disordered" evidence="4">
    <location>
        <begin position="452"/>
        <end position="476"/>
    </location>
</feature>
<dbReference type="InterPro" id="IPR046335">
    <property type="entry name" value="LacI/GalR-like_sensor"/>
</dbReference>
<evidence type="ECO:0000256" key="4">
    <source>
        <dbReference type="SAM" id="MobiDB-lite"/>
    </source>
</evidence>
<feature type="region of interest" description="Disordered" evidence="4">
    <location>
        <begin position="600"/>
        <end position="622"/>
    </location>
</feature>
<evidence type="ECO:0000256" key="3">
    <source>
        <dbReference type="ARBA" id="ARBA00023163"/>
    </source>
</evidence>
<keyword evidence="1" id="KW-0805">Transcription regulation</keyword>
<dbReference type="AlphaFoldDB" id="A0A1G7DLW7"/>
<proteinExistence type="predicted"/>
<evidence type="ECO:0000313" key="8">
    <source>
        <dbReference type="Proteomes" id="UP000198949"/>
    </source>
</evidence>
<keyword evidence="5" id="KW-0812">Transmembrane</keyword>
<keyword evidence="8" id="KW-1185">Reference proteome</keyword>
<dbReference type="PROSITE" id="PS50932">
    <property type="entry name" value="HTH_LACI_2"/>
    <property type="match status" value="1"/>
</dbReference>
<gene>
    <name evidence="7" type="ORF">SAMN05216270_12634</name>
</gene>
<dbReference type="Proteomes" id="UP000198949">
    <property type="component" value="Unassembled WGS sequence"/>
</dbReference>
<organism evidence="7 8">
    <name type="scientific">Glycomyces harbinensis</name>
    <dbReference type="NCBI Taxonomy" id="58114"/>
    <lineage>
        <taxon>Bacteria</taxon>
        <taxon>Bacillati</taxon>
        <taxon>Actinomycetota</taxon>
        <taxon>Actinomycetes</taxon>
        <taxon>Glycomycetales</taxon>
        <taxon>Glycomycetaceae</taxon>
        <taxon>Glycomyces</taxon>
    </lineage>
</organism>
<dbReference type="Gene3D" id="3.40.50.2300">
    <property type="match status" value="2"/>
</dbReference>
<dbReference type="SUPFAM" id="SSF47413">
    <property type="entry name" value="lambda repressor-like DNA-binding domains"/>
    <property type="match status" value="1"/>
</dbReference>
<evidence type="ECO:0000256" key="2">
    <source>
        <dbReference type="ARBA" id="ARBA00023125"/>
    </source>
</evidence>
<dbReference type="InterPro" id="IPR000843">
    <property type="entry name" value="HTH_LacI"/>
</dbReference>
<protein>
    <submittedName>
        <fullName evidence="7">DNA-binding transcriptional regulator, LacI/PurR family</fullName>
    </submittedName>
</protein>
<evidence type="ECO:0000259" key="6">
    <source>
        <dbReference type="PROSITE" id="PS50932"/>
    </source>
</evidence>
<dbReference type="CDD" id="cd01392">
    <property type="entry name" value="HTH_LacI"/>
    <property type="match status" value="1"/>
</dbReference>
<dbReference type="InterPro" id="IPR028082">
    <property type="entry name" value="Peripla_BP_I"/>
</dbReference>
<dbReference type="GO" id="GO:0000976">
    <property type="term" value="F:transcription cis-regulatory region binding"/>
    <property type="evidence" value="ECO:0007669"/>
    <property type="project" value="TreeGrafter"/>
</dbReference>
<evidence type="ECO:0000256" key="5">
    <source>
        <dbReference type="SAM" id="Phobius"/>
    </source>
</evidence>
<accession>A0A1G7DLW7</accession>
<reference evidence="8" key="1">
    <citation type="submission" date="2016-10" db="EMBL/GenBank/DDBJ databases">
        <authorList>
            <person name="Varghese N."/>
            <person name="Submissions S."/>
        </authorList>
    </citation>
    <scope>NUCLEOTIDE SEQUENCE [LARGE SCALE GENOMIC DNA]</scope>
    <source>
        <strain evidence="8">CGMCC 4.3516</strain>
    </source>
</reference>
<dbReference type="PANTHER" id="PTHR30146:SF155">
    <property type="entry name" value="ALANINE RACEMASE"/>
    <property type="match status" value="1"/>
</dbReference>
<dbReference type="SMART" id="SM00354">
    <property type="entry name" value="HTH_LACI"/>
    <property type="match status" value="1"/>
</dbReference>
<sequence length="622" mass="65981">MSEEHRPQEHAPHQAGTRRVPRVTMADVAAKAGVSRTLVSLILRDQPGAGAATRDRVLRAADELGYRPDSAAQMLARGRSRTLGVMLDLDQPFHAETVKAVYPIAEQLGYDVLLSAIAPGRDERKALGALLGHRCEALILLGSDADARLLERIAASAPTVVVGRKASAPGVDSVHTAEPKGVRQAVDHLVELGHRRIVHIDGGKGPGSADRRSAYRAAMRRKGLAEEIRVIPGAHDEDAGIRAGRLLLAEDSLPTAVLAANDRCAMGLMHALRAGGAEVPSAVSVVGYDDSHLSHLSHINLTTVRQDTDAIAEQTVRCAVERLEHAALPGRDVVLEPKLIVRATTAPPHSLREHSRAQGDGDGLRAVVGFELAVHALRVGLDRVLGDPQVASDLGVRHALAHALEHLQLAGGERGPLGLALARHEPDRVGHGAADQHDGLRERDHQVLAGDHGHLQDAAGPGEDRHGGGARVGGAAQHDPRLRVAVAHRLGELDGIGCGEPEVDEHGADRAPAQLNEQRRGAVDRADGRFEPDAGGVGRYGLRRLGGVHAHHEILHFGLTIGAVAIGMVGFTVGTRRRRWDAADRIDSSRVRTMCPVLATRGGRTNDSGARKLRPSSTSCGK</sequence>
<dbReference type="CDD" id="cd06267">
    <property type="entry name" value="PBP1_LacI_sugar_binding-like"/>
    <property type="match status" value="1"/>
</dbReference>
<keyword evidence="5" id="KW-1133">Transmembrane helix</keyword>
<feature type="transmembrane region" description="Helical" evidence="5">
    <location>
        <begin position="554"/>
        <end position="575"/>
    </location>
</feature>
<dbReference type="EMBL" id="FNAD01000026">
    <property type="protein sequence ID" value="SDE52509.1"/>
    <property type="molecule type" value="Genomic_DNA"/>
</dbReference>
<evidence type="ECO:0000313" key="7">
    <source>
        <dbReference type="EMBL" id="SDE52509.1"/>
    </source>
</evidence>
<keyword evidence="5" id="KW-0472">Membrane</keyword>
<dbReference type="InterPro" id="IPR010982">
    <property type="entry name" value="Lambda_DNA-bd_dom_sf"/>
</dbReference>
<name>A0A1G7DLW7_9ACTN</name>
<feature type="region of interest" description="Disordered" evidence="4">
    <location>
        <begin position="1"/>
        <end position="21"/>
    </location>
</feature>
<dbReference type="SUPFAM" id="SSF53822">
    <property type="entry name" value="Periplasmic binding protein-like I"/>
    <property type="match status" value="1"/>
</dbReference>
<dbReference type="PANTHER" id="PTHR30146">
    <property type="entry name" value="LACI-RELATED TRANSCRIPTIONAL REPRESSOR"/>
    <property type="match status" value="1"/>
</dbReference>
<keyword evidence="2 7" id="KW-0238">DNA-binding</keyword>
<dbReference type="Gene3D" id="1.10.260.40">
    <property type="entry name" value="lambda repressor-like DNA-binding domains"/>
    <property type="match status" value="1"/>
</dbReference>
<dbReference type="STRING" id="58114.SAMN05216270_12634"/>
<dbReference type="Pfam" id="PF00356">
    <property type="entry name" value="LacI"/>
    <property type="match status" value="1"/>
</dbReference>
<dbReference type="Pfam" id="PF13377">
    <property type="entry name" value="Peripla_BP_3"/>
    <property type="match status" value="1"/>
</dbReference>
<feature type="domain" description="HTH lacI-type" evidence="6">
    <location>
        <begin position="23"/>
        <end position="77"/>
    </location>
</feature>
<keyword evidence="3" id="KW-0804">Transcription</keyword>
<dbReference type="GO" id="GO:0003700">
    <property type="term" value="F:DNA-binding transcription factor activity"/>
    <property type="evidence" value="ECO:0007669"/>
    <property type="project" value="TreeGrafter"/>
</dbReference>
<feature type="compositionally biased region" description="Basic and acidic residues" evidence="4">
    <location>
        <begin position="1"/>
        <end position="12"/>
    </location>
</feature>